<keyword evidence="1" id="KW-0812">Transmembrane</keyword>
<keyword evidence="1" id="KW-1133">Transmembrane helix</keyword>
<dbReference type="AlphaFoldDB" id="A0A840I4S0"/>
<dbReference type="Proteomes" id="UP000563524">
    <property type="component" value="Unassembled WGS sequence"/>
</dbReference>
<reference evidence="2 3" key="1">
    <citation type="submission" date="2020-08" db="EMBL/GenBank/DDBJ databases">
        <title>Genomic Encyclopedia of Type Strains, Phase IV (KMG-IV): sequencing the most valuable type-strain genomes for metagenomic binning, comparative biology and taxonomic classification.</title>
        <authorList>
            <person name="Goeker M."/>
        </authorList>
    </citation>
    <scope>NUCLEOTIDE SEQUENCE [LARGE SCALE GENOMIC DNA]</scope>
    <source>
        <strain evidence="2 3">DSM 102850</strain>
    </source>
</reference>
<dbReference type="Pfam" id="PF04403">
    <property type="entry name" value="PqiA"/>
    <property type="match status" value="1"/>
</dbReference>
<sequence>MVTADGRERLDLLACPACDALHSRPALDEGEVAHCVRCHAVILARKHRSVDRVVPAAAAALLAYLVAVTFPFVGVSEAGLANQISVIDAVVALAEGRLGLLAVVLGVFTLAFPLWMIVSLLMVTVPIRLGRPAPRYAAAELKVVRRLAPWAMAEIFLVGTAVSLVKVAGLAHLSFGPAFLGLLATVVLLAMATVYLCEDTIWAAVRAR</sequence>
<protein>
    <submittedName>
        <fullName evidence="2">Paraquat-inducible protein A</fullName>
    </submittedName>
</protein>
<gene>
    <name evidence="2" type="ORF">GGQ59_001798</name>
</gene>
<evidence type="ECO:0000313" key="2">
    <source>
        <dbReference type="EMBL" id="MBB4659273.1"/>
    </source>
</evidence>
<organism evidence="2 3">
    <name type="scientific">Parvularcula dongshanensis</name>
    <dbReference type="NCBI Taxonomy" id="1173995"/>
    <lineage>
        <taxon>Bacteria</taxon>
        <taxon>Pseudomonadati</taxon>
        <taxon>Pseudomonadota</taxon>
        <taxon>Alphaproteobacteria</taxon>
        <taxon>Parvularculales</taxon>
        <taxon>Parvularculaceae</taxon>
        <taxon>Parvularcula</taxon>
    </lineage>
</organism>
<feature type="transmembrane region" description="Helical" evidence="1">
    <location>
        <begin position="175"/>
        <end position="197"/>
    </location>
</feature>
<evidence type="ECO:0000256" key="1">
    <source>
        <dbReference type="SAM" id="Phobius"/>
    </source>
</evidence>
<dbReference type="RefSeq" id="WP_183817708.1">
    <property type="nucleotide sequence ID" value="NZ_JACHOB010000003.1"/>
</dbReference>
<name>A0A840I4S0_9PROT</name>
<dbReference type="EMBL" id="JACHOB010000003">
    <property type="protein sequence ID" value="MBB4659273.1"/>
    <property type="molecule type" value="Genomic_DNA"/>
</dbReference>
<accession>A0A840I4S0</accession>
<feature type="transmembrane region" description="Helical" evidence="1">
    <location>
        <begin position="147"/>
        <end position="169"/>
    </location>
</feature>
<proteinExistence type="predicted"/>
<feature type="transmembrane region" description="Helical" evidence="1">
    <location>
        <begin position="53"/>
        <end position="73"/>
    </location>
</feature>
<feature type="transmembrane region" description="Helical" evidence="1">
    <location>
        <begin position="100"/>
        <end position="127"/>
    </location>
</feature>
<dbReference type="InterPro" id="IPR007498">
    <property type="entry name" value="PqiA-like"/>
</dbReference>
<keyword evidence="3" id="KW-1185">Reference proteome</keyword>
<comment type="caution">
    <text evidence="2">The sequence shown here is derived from an EMBL/GenBank/DDBJ whole genome shotgun (WGS) entry which is preliminary data.</text>
</comment>
<evidence type="ECO:0000313" key="3">
    <source>
        <dbReference type="Proteomes" id="UP000563524"/>
    </source>
</evidence>
<keyword evidence="1" id="KW-0472">Membrane</keyword>